<dbReference type="RefSeq" id="WP_311688851.1">
    <property type="nucleotide sequence ID" value="NZ_JAVRHL010000001.1"/>
</dbReference>
<evidence type="ECO:0000259" key="8">
    <source>
        <dbReference type="PROSITE" id="PS51007"/>
    </source>
</evidence>
<evidence type="ECO:0000256" key="6">
    <source>
        <dbReference type="PROSITE-ProRule" id="PRU00433"/>
    </source>
</evidence>
<dbReference type="InterPro" id="IPR036909">
    <property type="entry name" value="Cyt_c-like_dom_sf"/>
</dbReference>
<evidence type="ECO:0000256" key="1">
    <source>
        <dbReference type="ARBA" id="ARBA00022448"/>
    </source>
</evidence>
<keyword evidence="10" id="KW-1185">Reference proteome</keyword>
<evidence type="ECO:0000256" key="7">
    <source>
        <dbReference type="SAM" id="SignalP"/>
    </source>
</evidence>
<dbReference type="SUPFAM" id="SSF46626">
    <property type="entry name" value="Cytochrome c"/>
    <property type="match status" value="1"/>
</dbReference>
<proteinExistence type="predicted"/>
<evidence type="ECO:0000313" key="10">
    <source>
        <dbReference type="Proteomes" id="UP001265259"/>
    </source>
</evidence>
<evidence type="ECO:0000313" key="9">
    <source>
        <dbReference type="EMBL" id="MDT0681285.1"/>
    </source>
</evidence>
<dbReference type="EMBL" id="JAVRHL010000001">
    <property type="protein sequence ID" value="MDT0681285.1"/>
    <property type="molecule type" value="Genomic_DNA"/>
</dbReference>
<sequence>MPRSLPLLATLLLLPAGIAGAQEEGDAAAGEKIFARRCVSCHVIQTPEGETLAGRNGKIGPNLYGIANDQAGTREDFKYGKSLVEAGAEHGLHWGAAEMIPYLQDPTGYLREVTGDGRARSKMSFRLRKEQEAADVYSFLLSLDPEDAASDTDN</sequence>
<dbReference type="Gene3D" id="1.10.760.10">
    <property type="entry name" value="Cytochrome c-like domain"/>
    <property type="match status" value="1"/>
</dbReference>
<dbReference type="PROSITE" id="PS51007">
    <property type="entry name" value="CYTC"/>
    <property type="match status" value="1"/>
</dbReference>
<gene>
    <name evidence="9" type="ORF">RM543_01210</name>
</gene>
<keyword evidence="1" id="KW-0813">Transport</keyword>
<evidence type="ECO:0000256" key="4">
    <source>
        <dbReference type="ARBA" id="ARBA00022982"/>
    </source>
</evidence>
<keyword evidence="2 6" id="KW-0349">Heme</keyword>
<name>A0ABU3DC93_9RHOB</name>
<reference evidence="9 10" key="1">
    <citation type="submission" date="2023-09" db="EMBL/GenBank/DDBJ databases">
        <authorList>
            <person name="Rey-Velasco X."/>
        </authorList>
    </citation>
    <scope>NUCLEOTIDE SEQUENCE [LARGE SCALE GENOMIC DNA]</scope>
    <source>
        <strain evidence="9 10">F158</strain>
    </source>
</reference>
<comment type="caution">
    <text evidence="9">The sequence shown here is derived from an EMBL/GenBank/DDBJ whole genome shotgun (WGS) entry which is preliminary data.</text>
</comment>
<keyword evidence="7" id="KW-0732">Signal</keyword>
<keyword evidence="5 6" id="KW-0408">Iron</keyword>
<keyword evidence="3 6" id="KW-0479">Metal-binding</keyword>
<feature type="domain" description="Cytochrome c" evidence="8">
    <location>
        <begin position="25"/>
        <end position="144"/>
    </location>
</feature>
<feature type="signal peptide" evidence="7">
    <location>
        <begin position="1"/>
        <end position="21"/>
    </location>
</feature>
<dbReference type="Proteomes" id="UP001265259">
    <property type="component" value="Unassembled WGS sequence"/>
</dbReference>
<keyword evidence="4" id="KW-0249">Electron transport</keyword>
<evidence type="ECO:0000256" key="3">
    <source>
        <dbReference type="ARBA" id="ARBA00022723"/>
    </source>
</evidence>
<dbReference type="InterPro" id="IPR002327">
    <property type="entry name" value="Cyt_c_1A/1B"/>
</dbReference>
<dbReference type="Pfam" id="PF00034">
    <property type="entry name" value="Cytochrom_C"/>
    <property type="match status" value="1"/>
</dbReference>
<evidence type="ECO:0000256" key="2">
    <source>
        <dbReference type="ARBA" id="ARBA00022617"/>
    </source>
</evidence>
<evidence type="ECO:0000256" key="5">
    <source>
        <dbReference type="ARBA" id="ARBA00023004"/>
    </source>
</evidence>
<accession>A0ABU3DC93</accession>
<dbReference type="PANTHER" id="PTHR11961">
    <property type="entry name" value="CYTOCHROME C"/>
    <property type="match status" value="1"/>
</dbReference>
<protein>
    <submittedName>
        <fullName evidence="9">C-type cytochrome</fullName>
    </submittedName>
</protein>
<feature type="chain" id="PRO_5047494432" evidence="7">
    <location>
        <begin position="22"/>
        <end position="154"/>
    </location>
</feature>
<organism evidence="9 10">
    <name type="scientific">Tropicimonas omnivorans</name>
    <dbReference type="NCBI Taxonomy" id="3075590"/>
    <lineage>
        <taxon>Bacteria</taxon>
        <taxon>Pseudomonadati</taxon>
        <taxon>Pseudomonadota</taxon>
        <taxon>Alphaproteobacteria</taxon>
        <taxon>Rhodobacterales</taxon>
        <taxon>Roseobacteraceae</taxon>
        <taxon>Tropicimonas</taxon>
    </lineage>
</organism>
<dbReference type="InterPro" id="IPR009056">
    <property type="entry name" value="Cyt_c-like_dom"/>
</dbReference>